<dbReference type="InterPro" id="IPR029063">
    <property type="entry name" value="SAM-dependent_MTases_sf"/>
</dbReference>
<dbReference type="SUPFAM" id="SSF53335">
    <property type="entry name" value="S-adenosyl-L-methionine-dependent methyltransferases"/>
    <property type="match status" value="1"/>
</dbReference>
<dbReference type="InterPro" id="IPR000182">
    <property type="entry name" value="GNAT_dom"/>
</dbReference>
<feature type="domain" description="N-acetyltransferase" evidence="3">
    <location>
        <begin position="170"/>
        <end position="335"/>
    </location>
</feature>
<dbReference type="InterPro" id="IPR050832">
    <property type="entry name" value="Bact_Acetyltransf"/>
</dbReference>
<evidence type="ECO:0000259" key="3">
    <source>
        <dbReference type="PROSITE" id="PS51186"/>
    </source>
</evidence>
<proteinExistence type="predicted"/>
<dbReference type="PROSITE" id="PS51186">
    <property type="entry name" value="GNAT"/>
    <property type="match status" value="2"/>
</dbReference>
<name>A0A6T7WUQ5_9EUKA</name>
<dbReference type="Pfam" id="PF13649">
    <property type="entry name" value="Methyltransf_25"/>
    <property type="match status" value="1"/>
</dbReference>
<dbReference type="InterPro" id="IPR041698">
    <property type="entry name" value="Methyltransf_25"/>
</dbReference>
<dbReference type="CDD" id="cd04301">
    <property type="entry name" value="NAT_SF"/>
    <property type="match status" value="1"/>
</dbReference>
<evidence type="ECO:0000256" key="2">
    <source>
        <dbReference type="ARBA" id="ARBA00023315"/>
    </source>
</evidence>
<dbReference type="EMBL" id="HBKO01000906">
    <property type="protein sequence ID" value="CAE2195094.1"/>
    <property type="molecule type" value="Transcribed_RNA"/>
</dbReference>
<sequence length="696" mass="74739">MSFTVRPAGEEFDETIARHWRAQWLANGRSAAAWTDDQMEQMVSYIREARKTLQHQSFVAVSTATGDVVGSAACQLWHGPVPNATETKVGTVWGVFVNEAWRRQGVATRLMESVLGHWRSIGCESGVLLCASDEARRVYERLGFGPGNMMLLDLHQQPTSVNGGIGAEGTTVRPEGAESDALVLRHWRAAWLDKGLAESELVRDLEPSTQAFISRARQRLEYQAFVARDGGGAEVGSACTQLWEGPGSNNHRWQRLIKLGVVWGLYVRPEHRQRGVEAALIDQVVAAWQAAGCTKGLVCAASREEAALYRGLGFEPHNAMVIELARAQSPLSPIDLAHAPRAQRPELLRAEPAAAAPLALRGGHCLALDGSELSTEDVAFVASVRRSGGRLASAGAAEPLSDGYLASLRLALPAMLDAALPHSAGGLELRAAVVAAQKEGATWIDPHDNWYTRNVARFGGGFDMKALTAQPGLLATKFDRLAGKYDEWTAGNGCTYYGWIARAARVAPEGLRGAGASVLDVACGIGLPGHMLRLCGFAGRLSATDISAGMLEKARERRVYDELFVANANEGLDAVHDSSVDLVVCVGAMELLHHATVLLEFARVLRPGGKLWASFQWEGAVDAAGEPIPCPTEHQNVTGVTLQQLHAELEAAGFDATNATIEKSECAFYTPSPKQDGSVLPVPYIFVTVGLAYGFA</sequence>
<keyword evidence="2" id="KW-0012">Acyltransferase</keyword>
<feature type="domain" description="N-acetyltransferase" evidence="3">
    <location>
        <begin position="3"/>
        <end position="168"/>
    </location>
</feature>
<accession>A0A6T7WUQ5</accession>
<dbReference type="Pfam" id="PF00583">
    <property type="entry name" value="Acetyltransf_1"/>
    <property type="match status" value="1"/>
</dbReference>
<reference evidence="4" key="1">
    <citation type="submission" date="2021-01" db="EMBL/GenBank/DDBJ databases">
        <authorList>
            <person name="Corre E."/>
            <person name="Pelletier E."/>
            <person name="Niang G."/>
            <person name="Scheremetjew M."/>
            <person name="Finn R."/>
            <person name="Kale V."/>
            <person name="Holt S."/>
            <person name="Cochrane G."/>
            <person name="Meng A."/>
            <person name="Brown T."/>
            <person name="Cohen L."/>
        </authorList>
    </citation>
    <scope>NUCLEOTIDE SEQUENCE</scope>
    <source>
        <strain evidence="4">UIO037</strain>
    </source>
</reference>
<evidence type="ECO:0000256" key="1">
    <source>
        <dbReference type="ARBA" id="ARBA00022679"/>
    </source>
</evidence>
<evidence type="ECO:0000313" key="4">
    <source>
        <dbReference type="EMBL" id="CAE2195093.1"/>
    </source>
</evidence>
<dbReference type="PANTHER" id="PTHR43877:SF1">
    <property type="entry name" value="ACETYLTRANSFERASE"/>
    <property type="match status" value="1"/>
</dbReference>
<protein>
    <recommendedName>
        <fullName evidence="3">N-acetyltransferase domain-containing protein</fullName>
    </recommendedName>
</protein>
<gene>
    <name evidence="4" type="ORF">CPOL0286_LOCUS446</name>
    <name evidence="5" type="ORF">CPOL0286_LOCUS447</name>
</gene>
<keyword evidence="1" id="KW-0808">Transferase</keyword>
<dbReference type="Gene3D" id="3.40.50.150">
    <property type="entry name" value="Vaccinia Virus protein VP39"/>
    <property type="match status" value="1"/>
</dbReference>
<dbReference type="EMBL" id="HBKO01000905">
    <property type="protein sequence ID" value="CAE2195093.1"/>
    <property type="molecule type" value="Transcribed_RNA"/>
</dbReference>
<dbReference type="GO" id="GO:0016747">
    <property type="term" value="F:acyltransferase activity, transferring groups other than amino-acyl groups"/>
    <property type="evidence" value="ECO:0007669"/>
    <property type="project" value="InterPro"/>
</dbReference>
<dbReference type="AlphaFoldDB" id="A0A6T7WUQ5"/>
<evidence type="ECO:0000313" key="5">
    <source>
        <dbReference type="EMBL" id="CAE2195094.1"/>
    </source>
</evidence>
<dbReference type="Pfam" id="PF13508">
    <property type="entry name" value="Acetyltransf_7"/>
    <property type="match status" value="1"/>
</dbReference>
<dbReference type="PANTHER" id="PTHR43877">
    <property type="entry name" value="AMINOALKYLPHOSPHONATE N-ACETYLTRANSFERASE-RELATED-RELATED"/>
    <property type="match status" value="1"/>
</dbReference>
<dbReference type="InterPro" id="IPR016181">
    <property type="entry name" value="Acyl_CoA_acyltransferase"/>
</dbReference>
<dbReference type="Gene3D" id="3.40.630.30">
    <property type="match status" value="2"/>
</dbReference>
<organism evidence="4">
    <name type="scientific">Prymnesium polylepis</name>
    <dbReference type="NCBI Taxonomy" id="72548"/>
    <lineage>
        <taxon>Eukaryota</taxon>
        <taxon>Haptista</taxon>
        <taxon>Haptophyta</taxon>
        <taxon>Prymnesiophyceae</taxon>
        <taxon>Prymnesiales</taxon>
        <taxon>Prymnesiaceae</taxon>
        <taxon>Prymnesium</taxon>
    </lineage>
</organism>
<dbReference type="SUPFAM" id="SSF55729">
    <property type="entry name" value="Acyl-CoA N-acyltransferases (Nat)"/>
    <property type="match status" value="2"/>
</dbReference>
<dbReference type="CDD" id="cd02440">
    <property type="entry name" value="AdoMet_MTases"/>
    <property type="match status" value="1"/>
</dbReference>